<gene>
    <name evidence="2" type="ORF">B296_00038366</name>
</gene>
<dbReference type="EMBL" id="AMZH03010424">
    <property type="protein sequence ID" value="RRT54778.1"/>
    <property type="molecule type" value="Genomic_DNA"/>
</dbReference>
<name>A0A426YSS9_ENSVE</name>
<evidence type="ECO:0000313" key="3">
    <source>
        <dbReference type="Proteomes" id="UP000287651"/>
    </source>
</evidence>
<dbReference type="Proteomes" id="UP000287651">
    <property type="component" value="Unassembled WGS sequence"/>
</dbReference>
<evidence type="ECO:0000313" key="2">
    <source>
        <dbReference type="EMBL" id="RRT54778.1"/>
    </source>
</evidence>
<organism evidence="2 3">
    <name type="scientific">Ensete ventricosum</name>
    <name type="common">Abyssinian banana</name>
    <name type="synonym">Musa ensete</name>
    <dbReference type="NCBI Taxonomy" id="4639"/>
    <lineage>
        <taxon>Eukaryota</taxon>
        <taxon>Viridiplantae</taxon>
        <taxon>Streptophyta</taxon>
        <taxon>Embryophyta</taxon>
        <taxon>Tracheophyta</taxon>
        <taxon>Spermatophyta</taxon>
        <taxon>Magnoliopsida</taxon>
        <taxon>Liliopsida</taxon>
        <taxon>Zingiberales</taxon>
        <taxon>Musaceae</taxon>
        <taxon>Ensete</taxon>
    </lineage>
</organism>
<feature type="compositionally biased region" description="Basic residues" evidence="1">
    <location>
        <begin position="58"/>
        <end position="69"/>
    </location>
</feature>
<dbReference type="AlphaFoldDB" id="A0A426YSS9"/>
<accession>A0A426YSS9</accession>
<evidence type="ECO:0000256" key="1">
    <source>
        <dbReference type="SAM" id="MobiDB-lite"/>
    </source>
</evidence>
<feature type="compositionally biased region" description="Basic and acidic residues" evidence="1">
    <location>
        <begin position="41"/>
        <end position="52"/>
    </location>
</feature>
<reference evidence="2 3" key="1">
    <citation type="journal article" date="2014" name="Agronomy (Basel)">
        <title>A Draft Genome Sequence for Ensete ventricosum, the Drought-Tolerant Tree Against Hunger.</title>
        <authorList>
            <person name="Harrison J."/>
            <person name="Moore K.A."/>
            <person name="Paszkiewicz K."/>
            <person name="Jones T."/>
            <person name="Grant M."/>
            <person name="Ambacheew D."/>
            <person name="Muzemil S."/>
            <person name="Studholme D.J."/>
        </authorList>
    </citation>
    <scope>NUCLEOTIDE SEQUENCE [LARGE SCALE GENOMIC DNA]</scope>
</reference>
<sequence length="152" mass="16794">MPKVPVRKPGSVGRVVASLPEVQEISMDVVPRAITATTPKRPTEGSMPHHEGSTCMHKWVKMTVGKHKSRCGEGSSRAHSKGKESDASGGEPTQPAYCCPKSMKELCGTMMRKDDEGYYALKMTDLPPRDPDSEIWARWEALKNSARVWDDP</sequence>
<proteinExistence type="predicted"/>
<comment type="caution">
    <text evidence="2">The sequence shown here is derived from an EMBL/GenBank/DDBJ whole genome shotgun (WGS) entry which is preliminary data.</text>
</comment>
<feature type="region of interest" description="Disordered" evidence="1">
    <location>
        <begin position="36"/>
        <end position="95"/>
    </location>
</feature>
<protein>
    <submittedName>
        <fullName evidence="2">Uncharacterized protein</fullName>
    </submittedName>
</protein>